<name>A0AAJ0MFE8_9PEZI</name>
<accession>A0AAJ0MFE8</accession>
<feature type="region of interest" description="Disordered" evidence="1">
    <location>
        <begin position="155"/>
        <end position="202"/>
    </location>
</feature>
<feature type="compositionally biased region" description="Basic residues" evidence="1">
    <location>
        <begin position="38"/>
        <end position="48"/>
    </location>
</feature>
<comment type="caution">
    <text evidence="2">The sequence shown here is derived from an EMBL/GenBank/DDBJ whole genome shotgun (WGS) entry which is preliminary data.</text>
</comment>
<evidence type="ECO:0000313" key="3">
    <source>
        <dbReference type="Proteomes" id="UP001275084"/>
    </source>
</evidence>
<reference evidence="2" key="1">
    <citation type="journal article" date="2023" name="Mol. Phylogenet. Evol.">
        <title>Genome-scale phylogeny and comparative genomics of the fungal order Sordariales.</title>
        <authorList>
            <person name="Hensen N."/>
            <person name="Bonometti L."/>
            <person name="Westerberg I."/>
            <person name="Brannstrom I.O."/>
            <person name="Guillou S."/>
            <person name="Cros-Aarteil S."/>
            <person name="Calhoun S."/>
            <person name="Haridas S."/>
            <person name="Kuo A."/>
            <person name="Mondo S."/>
            <person name="Pangilinan J."/>
            <person name="Riley R."/>
            <person name="LaButti K."/>
            <person name="Andreopoulos B."/>
            <person name="Lipzen A."/>
            <person name="Chen C."/>
            <person name="Yan M."/>
            <person name="Daum C."/>
            <person name="Ng V."/>
            <person name="Clum A."/>
            <person name="Steindorff A."/>
            <person name="Ohm R.A."/>
            <person name="Martin F."/>
            <person name="Silar P."/>
            <person name="Natvig D.O."/>
            <person name="Lalanne C."/>
            <person name="Gautier V."/>
            <person name="Ament-Velasquez S.L."/>
            <person name="Kruys A."/>
            <person name="Hutchinson M.I."/>
            <person name="Powell A.J."/>
            <person name="Barry K."/>
            <person name="Miller A.N."/>
            <person name="Grigoriev I.V."/>
            <person name="Debuchy R."/>
            <person name="Gladieux P."/>
            <person name="Hiltunen Thoren M."/>
            <person name="Johannesson H."/>
        </authorList>
    </citation>
    <scope>NUCLEOTIDE SEQUENCE</scope>
    <source>
        <strain evidence="2">CBS 955.72</strain>
    </source>
</reference>
<reference evidence="2" key="2">
    <citation type="submission" date="2023-06" db="EMBL/GenBank/DDBJ databases">
        <authorList>
            <consortium name="Lawrence Berkeley National Laboratory"/>
            <person name="Haridas S."/>
            <person name="Hensen N."/>
            <person name="Bonometti L."/>
            <person name="Westerberg I."/>
            <person name="Brannstrom I.O."/>
            <person name="Guillou S."/>
            <person name="Cros-Aarteil S."/>
            <person name="Calhoun S."/>
            <person name="Kuo A."/>
            <person name="Mondo S."/>
            <person name="Pangilinan J."/>
            <person name="Riley R."/>
            <person name="Labutti K."/>
            <person name="Andreopoulos B."/>
            <person name="Lipzen A."/>
            <person name="Chen C."/>
            <person name="Yanf M."/>
            <person name="Daum C."/>
            <person name="Ng V."/>
            <person name="Clum A."/>
            <person name="Steindorff A."/>
            <person name="Ohm R."/>
            <person name="Martin F."/>
            <person name="Silar P."/>
            <person name="Natvig D."/>
            <person name="Lalanne C."/>
            <person name="Gautier V."/>
            <person name="Ament-Velasquez S.L."/>
            <person name="Kruys A."/>
            <person name="Hutchinson M.I."/>
            <person name="Powell A.J."/>
            <person name="Barry K."/>
            <person name="Miller A.N."/>
            <person name="Grigoriev I.V."/>
            <person name="Debuchy R."/>
            <person name="Gladieux P."/>
            <person name="Thoren M.H."/>
            <person name="Johannesson H."/>
        </authorList>
    </citation>
    <scope>NUCLEOTIDE SEQUENCE</scope>
    <source>
        <strain evidence="2">CBS 955.72</strain>
    </source>
</reference>
<feature type="region of interest" description="Disordered" evidence="1">
    <location>
        <begin position="30"/>
        <end position="74"/>
    </location>
</feature>
<evidence type="ECO:0000313" key="2">
    <source>
        <dbReference type="EMBL" id="KAK3356368.1"/>
    </source>
</evidence>
<gene>
    <name evidence="2" type="ORF">B0T25DRAFT_496903</name>
</gene>
<organism evidence="2 3">
    <name type="scientific">Lasiosphaeria hispida</name>
    <dbReference type="NCBI Taxonomy" id="260671"/>
    <lineage>
        <taxon>Eukaryota</taxon>
        <taxon>Fungi</taxon>
        <taxon>Dikarya</taxon>
        <taxon>Ascomycota</taxon>
        <taxon>Pezizomycotina</taxon>
        <taxon>Sordariomycetes</taxon>
        <taxon>Sordariomycetidae</taxon>
        <taxon>Sordariales</taxon>
        <taxon>Lasiosphaeriaceae</taxon>
        <taxon>Lasiosphaeria</taxon>
    </lineage>
</organism>
<proteinExistence type="predicted"/>
<dbReference type="Proteomes" id="UP001275084">
    <property type="component" value="Unassembled WGS sequence"/>
</dbReference>
<evidence type="ECO:0000256" key="1">
    <source>
        <dbReference type="SAM" id="MobiDB-lite"/>
    </source>
</evidence>
<sequence>MHNSNMILRTGGTGYAAAAEPFGAASRLSHCVSPSQRGGRRISRRQHVTGRSSGPRAASCVPAKCPSRPDHWQQPRRLRSHRGFLTIPVVQGKTSAAGNLVRRQNRSLHSLPDPEGGSAPAKGCEVIIPGHDRDCCHAPRGSAVTGAQVTTRRWRNLPRGNRPPVQPPPTRRCRSRRRPSAPGHGEVCETDSEIWPAPAPKA</sequence>
<dbReference type="EMBL" id="JAUIQD010000003">
    <property type="protein sequence ID" value="KAK3356368.1"/>
    <property type="molecule type" value="Genomic_DNA"/>
</dbReference>
<dbReference type="AlphaFoldDB" id="A0AAJ0MFE8"/>
<keyword evidence="3" id="KW-1185">Reference proteome</keyword>
<protein>
    <submittedName>
        <fullName evidence="2">Uncharacterized protein</fullName>
    </submittedName>
</protein>